<feature type="signal peptide" evidence="1">
    <location>
        <begin position="1"/>
        <end position="21"/>
    </location>
</feature>
<accession>A0ABV7FQ17</accession>
<dbReference type="RefSeq" id="WP_376919370.1">
    <property type="nucleotide sequence ID" value="NZ_JBHRSW010000007.1"/>
</dbReference>
<dbReference type="InterPro" id="IPR021307">
    <property type="entry name" value="DUF2884"/>
</dbReference>
<sequence length="265" mass="28880">MKKCIFIITTLLSTASLHANAHDFNSIGNKCDINFEGEVRITNGQIAIQHGESQTLIIEKSGEVHQTGHSLDLNSQQKDIASRYYKQINQAVPQAVSLAEDAVEIANTALTKVFTGFFGDDSQFVKSMNDSILAIEKEVKSAIFPEDGVIVFGKSVFTDGGNVSGTLGKQIEDTVEALISEGMGEIFMALGRSMLNGDGNFSDFEARMEKLGADIESEVETQAASLEHSAKAFCDSLVELDKTETQLQTIEAFKNIDMINVKQRT</sequence>
<evidence type="ECO:0000256" key="1">
    <source>
        <dbReference type="SAM" id="SignalP"/>
    </source>
</evidence>
<comment type="caution">
    <text evidence="2">The sequence shown here is derived from an EMBL/GenBank/DDBJ whole genome shotgun (WGS) entry which is preliminary data.</text>
</comment>
<reference evidence="3" key="1">
    <citation type="journal article" date="2019" name="Int. J. Syst. Evol. Microbiol.">
        <title>The Global Catalogue of Microorganisms (GCM) 10K type strain sequencing project: providing services to taxonomists for standard genome sequencing and annotation.</title>
        <authorList>
            <consortium name="The Broad Institute Genomics Platform"/>
            <consortium name="The Broad Institute Genome Sequencing Center for Infectious Disease"/>
            <person name="Wu L."/>
            <person name="Ma J."/>
        </authorList>
    </citation>
    <scope>NUCLEOTIDE SEQUENCE [LARGE SCALE GENOMIC DNA]</scope>
    <source>
        <strain evidence="3">KCTC 52473</strain>
    </source>
</reference>
<dbReference type="Proteomes" id="UP001595478">
    <property type="component" value="Unassembled WGS sequence"/>
</dbReference>
<protein>
    <submittedName>
        <fullName evidence="2">DUF2884 family protein</fullName>
    </submittedName>
</protein>
<keyword evidence="3" id="KW-1185">Reference proteome</keyword>
<organism evidence="2 3">
    <name type="scientific">Agaribacter flavus</name>
    <dbReference type="NCBI Taxonomy" id="1902781"/>
    <lineage>
        <taxon>Bacteria</taxon>
        <taxon>Pseudomonadati</taxon>
        <taxon>Pseudomonadota</taxon>
        <taxon>Gammaproteobacteria</taxon>
        <taxon>Alteromonadales</taxon>
        <taxon>Alteromonadaceae</taxon>
        <taxon>Agaribacter</taxon>
    </lineage>
</organism>
<feature type="chain" id="PRO_5047106137" evidence="1">
    <location>
        <begin position="22"/>
        <end position="265"/>
    </location>
</feature>
<keyword evidence="1" id="KW-0732">Signal</keyword>
<proteinExistence type="predicted"/>
<evidence type="ECO:0000313" key="2">
    <source>
        <dbReference type="EMBL" id="MFC3121235.1"/>
    </source>
</evidence>
<name>A0ABV7FQ17_9ALTE</name>
<dbReference type="Pfam" id="PF11101">
    <property type="entry name" value="DUF2884"/>
    <property type="match status" value="1"/>
</dbReference>
<gene>
    <name evidence="2" type="ORF">ACFOHL_06350</name>
</gene>
<dbReference type="EMBL" id="JBHRSW010000007">
    <property type="protein sequence ID" value="MFC3121235.1"/>
    <property type="molecule type" value="Genomic_DNA"/>
</dbReference>
<evidence type="ECO:0000313" key="3">
    <source>
        <dbReference type="Proteomes" id="UP001595478"/>
    </source>
</evidence>